<dbReference type="Pfam" id="PF00501">
    <property type="entry name" value="AMP-binding"/>
    <property type="match status" value="1"/>
</dbReference>
<proteinExistence type="predicted"/>
<dbReference type="PANTHER" id="PTHR43767:SF7">
    <property type="entry name" value="MEDIUM_LONG-CHAIN-FATTY-ACID--COA LIGASE FADD8"/>
    <property type="match status" value="1"/>
</dbReference>
<dbReference type="Pfam" id="PF13193">
    <property type="entry name" value="AMP-binding_C"/>
    <property type="match status" value="1"/>
</dbReference>
<dbReference type="AlphaFoldDB" id="B7WSM2"/>
<sequence length="545" mass="59092">MTTSLPAAHMPGAPTAPVPGAPAPGAPISNVGALVARCCRLYADHLAVTSASKSLSYAALEQRSNRLANALLAQGLQRGDRVGIYLPNCTEIVEIELACYKAGLVKAPFNARLSPREVIEIADNSDAALIVTTAERAESFRAQLRKPQVPLILLGYIENNSYERLLEKASDQFSSVSVHEHEVAVLHYTSGSSGTLKAAMQTFGNRLAQLRKFLMRGEGMQPGHTLGLVGPVTHASGMQLMPALCTGATIHLFSSFEPARFLQDMRSLRVTHTFMVPTMINMLLAETAGRYRPLPDLLRLGYGAAPMAPTRILQAMDVFGPVLSQGYGAGETTSGVCALTVQDHLYARAARPELLSSCGRPFLESCVEVVDDEGRPLPQGEVGEIVVSGADVFAGYWRAPELTAEVLKHGRYHTGDLARVDEHGFVYIVDRKKDMVISGGFNVYPSEVEAVLHEHAAVQDACVFAIPDDKWGEAVAAHIVLKQGQTPGDTGINEAIDRFCADRLGGFKRPRHIEFVQQLPKNPNGKVMRKTVQAPYWANHIRKVN</sequence>
<comment type="caution">
    <text evidence="3">The sequence shown here is derived from an EMBL/GenBank/DDBJ whole genome shotgun (WGS) entry which is preliminary data.</text>
</comment>
<evidence type="ECO:0000259" key="2">
    <source>
        <dbReference type="Pfam" id="PF13193"/>
    </source>
</evidence>
<protein>
    <submittedName>
        <fullName evidence="3">AMP-dependent synthetase and ligase</fullName>
    </submittedName>
</protein>
<evidence type="ECO:0000313" key="4">
    <source>
        <dbReference type="Proteomes" id="UP000003039"/>
    </source>
</evidence>
<dbReference type="Proteomes" id="UP000003039">
    <property type="component" value="Unassembled WGS sequence"/>
</dbReference>
<dbReference type="Gene3D" id="3.30.300.30">
    <property type="match status" value="1"/>
</dbReference>
<dbReference type="InterPro" id="IPR020845">
    <property type="entry name" value="AMP-binding_CS"/>
</dbReference>
<dbReference type="InterPro" id="IPR042099">
    <property type="entry name" value="ANL_N_sf"/>
</dbReference>
<accession>B7WSM2</accession>
<dbReference type="InterPro" id="IPR045851">
    <property type="entry name" value="AMP-bd_C_sf"/>
</dbReference>
<dbReference type="Gene3D" id="3.40.50.12780">
    <property type="entry name" value="N-terminal domain of ligase-like"/>
    <property type="match status" value="1"/>
</dbReference>
<dbReference type="PROSITE" id="PS00455">
    <property type="entry name" value="AMP_BINDING"/>
    <property type="match status" value="1"/>
</dbReference>
<evidence type="ECO:0000259" key="1">
    <source>
        <dbReference type="Pfam" id="PF00501"/>
    </source>
</evidence>
<dbReference type="eggNOG" id="COG0318">
    <property type="taxonomic scope" value="Bacteria"/>
</dbReference>
<dbReference type="PANTHER" id="PTHR43767">
    <property type="entry name" value="LONG-CHAIN-FATTY-ACID--COA LIGASE"/>
    <property type="match status" value="1"/>
</dbReference>
<keyword evidence="3" id="KW-0436">Ligase</keyword>
<dbReference type="InterPro" id="IPR025110">
    <property type="entry name" value="AMP-bd_C"/>
</dbReference>
<feature type="domain" description="AMP-dependent synthetase/ligase" evidence="1">
    <location>
        <begin position="38"/>
        <end position="397"/>
    </location>
</feature>
<name>B7WSM2_COMTK</name>
<dbReference type="InterPro" id="IPR000873">
    <property type="entry name" value="AMP-dep_synth/lig_dom"/>
</dbReference>
<dbReference type="EMBL" id="AAUJ02000001">
    <property type="protein sequence ID" value="EED67316.1"/>
    <property type="molecule type" value="Genomic_DNA"/>
</dbReference>
<reference evidence="3 4" key="1">
    <citation type="journal article" date="2004" name="Appl. Environ. Microbiol.">
        <title>Mineralization of individual congeners of linear alkylbenzenesulfonate by defined pairs of heterotrophic bacteria.</title>
        <authorList>
            <person name="Schleheck D."/>
            <person name="Knepper T.P."/>
            <person name="Fischer K."/>
            <person name="Cook A.M."/>
        </authorList>
    </citation>
    <scope>NUCLEOTIDE SEQUENCE [LARGE SCALE GENOMIC DNA]</scope>
    <source>
        <strain evidence="4">DSM 14576 / KF-1</strain>
    </source>
</reference>
<dbReference type="InterPro" id="IPR050237">
    <property type="entry name" value="ATP-dep_AMP-bd_enzyme"/>
</dbReference>
<gene>
    <name evidence="3" type="ORF">CtesDRAFT_PD2262</name>
</gene>
<dbReference type="GO" id="GO:0016877">
    <property type="term" value="F:ligase activity, forming carbon-sulfur bonds"/>
    <property type="evidence" value="ECO:0007669"/>
    <property type="project" value="UniProtKB-ARBA"/>
</dbReference>
<feature type="domain" description="AMP-binding enzyme C-terminal" evidence="2">
    <location>
        <begin position="447"/>
        <end position="526"/>
    </location>
</feature>
<dbReference type="SUPFAM" id="SSF56801">
    <property type="entry name" value="Acetyl-CoA synthetase-like"/>
    <property type="match status" value="1"/>
</dbReference>
<evidence type="ECO:0000313" key="3">
    <source>
        <dbReference type="EMBL" id="EED67316.1"/>
    </source>
</evidence>
<organism evidence="3 4">
    <name type="scientific">Comamonas testosteroni (strain DSM 14576 / KF-1)</name>
    <name type="common">Pseudomonas testosteroni</name>
    <dbReference type="NCBI Taxonomy" id="399795"/>
    <lineage>
        <taxon>Bacteria</taxon>
        <taxon>Pseudomonadati</taxon>
        <taxon>Pseudomonadota</taxon>
        <taxon>Betaproteobacteria</taxon>
        <taxon>Burkholderiales</taxon>
        <taxon>Comamonadaceae</taxon>
        <taxon>Comamonas</taxon>
    </lineage>
</organism>